<organism evidence="12 13">
    <name type="scientific">Desulfomonile tiedjei</name>
    <dbReference type="NCBI Taxonomy" id="2358"/>
    <lineage>
        <taxon>Bacteria</taxon>
        <taxon>Pseudomonadati</taxon>
        <taxon>Thermodesulfobacteriota</taxon>
        <taxon>Desulfomonilia</taxon>
        <taxon>Desulfomonilales</taxon>
        <taxon>Desulfomonilaceae</taxon>
        <taxon>Desulfomonile</taxon>
    </lineage>
</organism>
<dbReference type="SMART" id="SM00091">
    <property type="entry name" value="PAS"/>
    <property type="match status" value="1"/>
</dbReference>
<dbReference type="AlphaFoldDB" id="A0A9D6UZT1"/>
<evidence type="ECO:0000256" key="9">
    <source>
        <dbReference type="SAM" id="MobiDB-lite"/>
    </source>
</evidence>
<dbReference type="Gene3D" id="3.30.565.10">
    <property type="entry name" value="Histidine kinase-like ATPase, C-terminal domain"/>
    <property type="match status" value="1"/>
</dbReference>
<evidence type="ECO:0000256" key="8">
    <source>
        <dbReference type="ARBA" id="ARBA00023012"/>
    </source>
</evidence>
<evidence type="ECO:0000313" key="12">
    <source>
        <dbReference type="EMBL" id="MBI5248065.1"/>
    </source>
</evidence>
<evidence type="ECO:0000256" key="7">
    <source>
        <dbReference type="ARBA" id="ARBA00022840"/>
    </source>
</evidence>
<evidence type="ECO:0000259" key="10">
    <source>
        <dbReference type="PROSITE" id="PS50109"/>
    </source>
</evidence>
<proteinExistence type="predicted"/>
<evidence type="ECO:0000256" key="1">
    <source>
        <dbReference type="ARBA" id="ARBA00000085"/>
    </source>
</evidence>
<dbReference type="PRINTS" id="PR00344">
    <property type="entry name" value="BCTRLSENSOR"/>
</dbReference>
<gene>
    <name evidence="12" type="ORF">HY912_01100</name>
</gene>
<evidence type="ECO:0000256" key="6">
    <source>
        <dbReference type="ARBA" id="ARBA00022777"/>
    </source>
</evidence>
<feature type="domain" description="PAS" evidence="11">
    <location>
        <begin position="186"/>
        <end position="255"/>
    </location>
</feature>
<evidence type="ECO:0000256" key="5">
    <source>
        <dbReference type="ARBA" id="ARBA00022741"/>
    </source>
</evidence>
<dbReference type="PANTHER" id="PTHR43065:SF10">
    <property type="entry name" value="PEROXIDE STRESS-ACTIVATED HISTIDINE KINASE MAK3"/>
    <property type="match status" value="1"/>
</dbReference>
<comment type="caution">
    <text evidence="12">The sequence shown here is derived from an EMBL/GenBank/DDBJ whole genome shotgun (WGS) entry which is preliminary data.</text>
</comment>
<keyword evidence="8" id="KW-0902">Two-component regulatory system</keyword>
<keyword evidence="6" id="KW-0418">Kinase</keyword>
<dbReference type="Gene3D" id="3.30.450.20">
    <property type="entry name" value="PAS domain"/>
    <property type="match status" value="1"/>
</dbReference>
<dbReference type="InterPro" id="IPR004358">
    <property type="entry name" value="Sig_transdc_His_kin-like_C"/>
</dbReference>
<dbReference type="SMART" id="SM00387">
    <property type="entry name" value="HATPase_c"/>
    <property type="match status" value="1"/>
</dbReference>
<name>A0A9D6UZT1_9BACT</name>
<reference evidence="12" key="1">
    <citation type="submission" date="2020-07" db="EMBL/GenBank/DDBJ databases">
        <title>Huge and variable diversity of episymbiotic CPR bacteria and DPANN archaea in groundwater ecosystems.</title>
        <authorList>
            <person name="He C.Y."/>
            <person name="Keren R."/>
            <person name="Whittaker M."/>
            <person name="Farag I.F."/>
            <person name="Doudna J."/>
            <person name="Cate J.H.D."/>
            <person name="Banfield J.F."/>
        </authorList>
    </citation>
    <scope>NUCLEOTIDE SEQUENCE</scope>
    <source>
        <strain evidence="12">NC_groundwater_1664_Pr3_B-0.1um_52_9</strain>
    </source>
</reference>
<dbReference type="CDD" id="cd00082">
    <property type="entry name" value="HisKA"/>
    <property type="match status" value="1"/>
</dbReference>
<dbReference type="InterPro" id="IPR003661">
    <property type="entry name" value="HisK_dim/P_dom"/>
</dbReference>
<sequence>MKPDSTNIPRTSSESREDSQSPLTSGSPTPGLLLRWLKKETAPIIEEWVETLSVLSQFYAKRPREELIETVSEAFHANLEFLSLNRLTRIQQFIDYITEKRLAAGFPLSDVQRAFELFRLIVTRKLLAERSLNLLAQSVDAINACLSYTIHRFSEHFQHMHERSIRQHAQDLEQEISMRTAELAESERKYKTLVEEINDGYFVIQNARIIFANQAFCRMHGTTPGQVEGQPFLRFVAPEWRERLRAAYLDAPSGRLVASTIEYARLGCDPEKGATEIKAKTVDLGKGLVTIGMCRDISERVAMERKVRENERLAYVGHLAASLSHEIRNPLSSINMNLQILSDTLQLDGFDKRRLDITVREVSRLENILRQLLDLSRPVSIELGIVDVHELVQGCVDLVEPKTAEKHLKIVQRYARSLSPCRLDAKRLQQALLNLMLNAIEVTDEGRRILVFVKTIRVGKNEFLEVGVRDSGPGVDPAAVSRLFDPFYTTKAQGSGLGLSNVKRIVEAHQGNVEVRNHKGPGATFVMRLPWKV</sequence>
<feature type="domain" description="Histidine kinase" evidence="10">
    <location>
        <begin position="322"/>
        <end position="533"/>
    </location>
</feature>
<feature type="compositionally biased region" description="Polar residues" evidence="9">
    <location>
        <begin position="1"/>
        <end position="12"/>
    </location>
</feature>
<dbReference type="PROSITE" id="PS50109">
    <property type="entry name" value="HIS_KIN"/>
    <property type="match status" value="1"/>
</dbReference>
<dbReference type="InterPro" id="IPR005467">
    <property type="entry name" value="His_kinase_dom"/>
</dbReference>
<dbReference type="EMBL" id="JACRDE010000034">
    <property type="protein sequence ID" value="MBI5248065.1"/>
    <property type="molecule type" value="Genomic_DNA"/>
</dbReference>
<protein>
    <recommendedName>
        <fullName evidence="2">histidine kinase</fullName>
        <ecNumber evidence="2">2.7.13.3</ecNumber>
    </recommendedName>
</protein>
<evidence type="ECO:0000256" key="3">
    <source>
        <dbReference type="ARBA" id="ARBA00022553"/>
    </source>
</evidence>
<evidence type="ECO:0000256" key="2">
    <source>
        <dbReference type="ARBA" id="ARBA00012438"/>
    </source>
</evidence>
<keyword evidence="7" id="KW-0067">ATP-binding</keyword>
<comment type="catalytic activity">
    <reaction evidence="1">
        <text>ATP + protein L-histidine = ADP + protein N-phospho-L-histidine.</text>
        <dbReference type="EC" id="2.7.13.3"/>
    </reaction>
</comment>
<keyword evidence="3" id="KW-0597">Phosphoprotein</keyword>
<dbReference type="InterPro" id="IPR025751">
    <property type="entry name" value="RsbRD_N_dom"/>
</dbReference>
<dbReference type="InterPro" id="IPR000014">
    <property type="entry name" value="PAS"/>
</dbReference>
<dbReference type="InterPro" id="IPR036890">
    <property type="entry name" value="HATPase_C_sf"/>
</dbReference>
<dbReference type="Pfam" id="PF02518">
    <property type="entry name" value="HATPase_c"/>
    <property type="match status" value="1"/>
</dbReference>
<dbReference type="SUPFAM" id="SSF55785">
    <property type="entry name" value="PYP-like sensor domain (PAS domain)"/>
    <property type="match status" value="1"/>
</dbReference>
<dbReference type="SUPFAM" id="SSF55874">
    <property type="entry name" value="ATPase domain of HSP90 chaperone/DNA topoisomerase II/histidine kinase"/>
    <property type="match status" value="1"/>
</dbReference>
<evidence type="ECO:0000313" key="13">
    <source>
        <dbReference type="Proteomes" id="UP000807825"/>
    </source>
</evidence>
<dbReference type="PANTHER" id="PTHR43065">
    <property type="entry name" value="SENSOR HISTIDINE KINASE"/>
    <property type="match status" value="1"/>
</dbReference>
<dbReference type="GO" id="GO:0005524">
    <property type="term" value="F:ATP binding"/>
    <property type="evidence" value="ECO:0007669"/>
    <property type="project" value="UniProtKB-KW"/>
</dbReference>
<dbReference type="Pfam" id="PF13426">
    <property type="entry name" value="PAS_9"/>
    <property type="match status" value="1"/>
</dbReference>
<dbReference type="InterPro" id="IPR003594">
    <property type="entry name" value="HATPase_dom"/>
</dbReference>
<accession>A0A9D6UZT1</accession>
<dbReference type="GO" id="GO:0000155">
    <property type="term" value="F:phosphorelay sensor kinase activity"/>
    <property type="evidence" value="ECO:0007669"/>
    <property type="project" value="InterPro"/>
</dbReference>
<dbReference type="NCBIfam" id="TIGR00229">
    <property type="entry name" value="sensory_box"/>
    <property type="match status" value="1"/>
</dbReference>
<dbReference type="SMART" id="SM00388">
    <property type="entry name" value="HisKA"/>
    <property type="match status" value="1"/>
</dbReference>
<dbReference type="CDD" id="cd00130">
    <property type="entry name" value="PAS"/>
    <property type="match status" value="1"/>
</dbReference>
<dbReference type="Pfam" id="PF00512">
    <property type="entry name" value="HisKA"/>
    <property type="match status" value="1"/>
</dbReference>
<dbReference type="Pfam" id="PF14361">
    <property type="entry name" value="RsbRD_N"/>
    <property type="match status" value="1"/>
</dbReference>
<dbReference type="EC" id="2.7.13.3" evidence="2"/>
<dbReference type="PROSITE" id="PS50112">
    <property type="entry name" value="PAS"/>
    <property type="match status" value="1"/>
</dbReference>
<feature type="region of interest" description="Disordered" evidence="9">
    <location>
        <begin position="1"/>
        <end position="27"/>
    </location>
</feature>
<dbReference type="Gene3D" id="1.10.287.130">
    <property type="match status" value="1"/>
</dbReference>
<dbReference type="SUPFAM" id="SSF47384">
    <property type="entry name" value="Homodimeric domain of signal transducing histidine kinase"/>
    <property type="match status" value="1"/>
</dbReference>
<evidence type="ECO:0000259" key="11">
    <source>
        <dbReference type="PROSITE" id="PS50112"/>
    </source>
</evidence>
<dbReference type="InterPro" id="IPR036097">
    <property type="entry name" value="HisK_dim/P_sf"/>
</dbReference>
<keyword evidence="5" id="KW-0547">Nucleotide-binding</keyword>
<evidence type="ECO:0000256" key="4">
    <source>
        <dbReference type="ARBA" id="ARBA00022679"/>
    </source>
</evidence>
<keyword evidence="4" id="KW-0808">Transferase</keyword>
<dbReference type="Proteomes" id="UP000807825">
    <property type="component" value="Unassembled WGS sequence"/>
</dbReference>
<dbReference type="InterPro" id="IPR035965">
    <property type="entry name" value="PAS-like_dom_sf"/>
</dbReference>